<dbReference type="PROSITE" id="PS50181">
    <property type="entry name" value="FBOX"/>
    <property type="match status" value="1"/>
</dbReference>
<sequence length="643" mass="75060">MAKKSLRIEEKQEAEGRTSKSKTKTGTTSTQDGTSKTLAGSKRKATSHEGTRASKTRRSTKKEVQEPTRRVRGKRGMLERIVKDTPMDVVIEIFKSLLPLDILHLARTCKFLRSMLMSKSSIPIWRAARENVPGLPPPPLDLNEAQYASLAFDPHCHVCMRSPCDNVIWECRIRCHKSCESRVFYSMDELTKLKSWTKDVGVMMRKMYHEIPRYDRKYIPSTIKALRIEYMEVKDDPSSFEAWRSTKVKAARDLASHSHRCRDWNINWTRARMDELGNLRRDRRIELTRRMTALGWEGKDLGRDFADHHLVDQPKPLTERSWNIIKPTLIEFLEEQKARRLAAERQRICIERYQLVQRIHTIHCQRSPRTVFPPIGDFILAADHTERLIRAPYEDGPSESDFIKVFCAEMPKIADEWLVKKEKEVRKRVPENEVPIFRCTECSEILWAPRLFVHSCCTDSDVNPTVPASVEKRRERELNPFNTFSWRPWSSRCIVHDPQAAECVKMMFELSGAHDLDELDRLDPLFECLDCGFEARQFLRWTKVLQHPIKHTFSITSFDEDLKKRILNLNQYPHPGTFSRYQKYLSCKLCDDSPITTSIQIHMQEKHDIAESDICLDHWGWSLNTPIQFLHPHPVRLIGGELS</sequence>
<dbReference type="AlphaFoldDB" id="A0AAW0BWG2"/>
<organism evidence="3 4">
    <name type="scientific">Paramarasmius palmivorus</name>
    <dbReference type="NCBI Taxonomy" id="297713"/>
    <lineage>
        <taxon>Eukaryota</taxon>
        <taxon>Fungi</taxon>
        <taxon>Dikarya</taxon>
        <taxon>Basidiomycota</taxon>
        <taxon>Agaricomycotina</taxon>
        <taxon>Agaricomycetes</taxon>
        <taxon>Agaricomycetidae</taxon>
        <taxon>Agaricales</taxon>
        <taxon>Marasmiineae</taxon>
        <taxon>Marasmiaceae</taxon>
        <taxon>Paramarasmius</taxon>
    </lineage>
</organism>
<dbReference type="CDD" id="cd09917">
    <property type="entry name" value="F-box_SF"/>
    <property type="match status" value="1"/>
</dbReference>
<keyword evidence="4" id="KW-1185">Reference proteome</keyword>
<evidence type="ECO:0000313" key="3">
    <source>
        <dbReference type="EMBL" id="KAK7030882.1"/>
    </source>
</evidence>
<proteinExistence type="predicted"/>
<evidence type="ECO:0000256" key="1">
    <source>
        <dbReference type="SAM" id="MobiDB-lite"/>
    </source>
</evidence>
<evidence type="ECO:0000259" key="2">
    <source>
        <dbReference type="PROSITE" id="PS50181"/>
    </source>
</evidence>
<dbReference type="InterPro" id="IPR001810">
    <property type="entry name" value="F-box_dom"/>
</dbReference>
<feature type="region of interest" description="Disordered" evidence="1">
    <location>
        <begin position="1"/>
        <end position="72"/>
    </location>
</feature>
<gene>
    <name evidence="3" type="ORF">VNI00_013992</name>
</gene>
<feature type="compositionally biased region" description="Low complexity" evidence="1">
    <location>
        <begin position="24"/>
        <end position="37"/>
    </location>
</feature>
<protein>
    <recommendedName>
        <fullName evidence="2">F-box domain-containing protein</fullName>
    </recommendedName>
</protein>
<accession>A0AAW0BWG2</accession>
<dbReference type="SUPFAM" id="SSF81383">
    <property type="entry name" value="F-box domain"/>
    <property type="match status" value="1"/>
</dbReference>
<feature type="compositionally biased region" description="Basic and acidic residues" evidence="1">
    <location>
        <begin position="1"/>
        <end position="18"/>
    </location>
</feature>
<feature type="domain" description="F-box" evidence="2">
    <location>
        <begin position="79"/>
        <end position="128"/>
    </location>
</feature>
<comment type="caution">
    <text evidence="3">The sequence shown here is derived from an EMBL/GenBank/DDBJ whole genome shotgun (WGS) entry which is preliminary data.</text>
</comment>
<dbReference type="Proteomes" id="UP001383192">
    <property type="component" value="Unassembled WGS sequence"/>
</dbReference>
<dbReference type="EMBL" id="JAYKXP010000074">
    <property type="protein sequence ID" value="KAK7030882.1"/>
    <property type="molecule type" value="Genomic_DNA"/>
</dbReference>
<name>A0AAW0BWG2_9AGAR</name>
<dbReference type="InterPro" id="IPR036047">
    <property type="entry name" value="F-box-like_dom_sf"/>
</dbReference>
<evidence type="ECO:0000313" key="4">
    <source>
        <dbReference type="Proteomes" id="UP001383192"/>
    </source>
</evidence>
<reference evidence="3 4" key="1">
    <citation type="submission" date="2024-01" db="EMBL/GenBank/DDBJ databases">
        <title>A draft genome for a cacao thread blight-causing isolate of Paramarasmius palmivorus.</title>
        <authorList>
            <person name="Baruah I.K."/>
            <person name="Bukari Y."/>
            <person name="Amoako-Attah I."/>
            <person name="Meinhardt L.W."/>
            <person name="Bailey B.A."/>
            <person name="Cohen S.P."/>
        </authorList>
    </citation>
    <scope>NUCLEOTIDE SEQUENCE [LARGE SCALE GENOMIC DNA]</scope>
    <source>
        <strain evidence="3 4">GH-12</strain>
    </source>
</reference>